<dbReference type="AlphaFoldDB" id="A0AAU7F2W4"/>
<sequence length="119" mass="13279">MHIQTEGKRTLKKDQLEPPLFSEAVGTVISRAKIKNGATFVVPPISQAKVGDILDIYSDTETGLWSSRLQLSELHLGKSLEFRVLAFHFDDTDWANAYYVLTQGGAQFVSETSLYEVTD</sequence>
<reference evidence="1" key="1">
    <citation type="submission" date="2024-05" db="EMBL/GenBank/DDBJ databases">
        <title>Draft genome sequence of Pseudomonas iranensis M7D1.</title>
        <authorList>
            <person name="Miller S.L."/>
            <person name="Nsubuga A."/>
            <person name="Lu N."/>
            <person name="King J."/>
            <person name="Shears P."/>
            <person name="Lawson P.A."/>
        </authorList>
    </citation>
    <scope>NUCLEOTIDE SEQUENCE</scope>
    <source>
        <strain evidence="1">M7D1</strain>
    </source>
</reference>
<accession>A0AAU7F2W4</accession>
<name>A0AAU7F2W4_9PSED</name>
<protein>
    <submittedName>
        <fullName evidence="1">Uncharacterized protein</fullName>
    </submittedName>
</protein>
<dbReference type="EMBL" id="CP157354">
    <property type="protein sequence ID" value="XBL97838.1"/>
    <property type="molecule type" value="Genomic_DNA"/>
</dbReference>
<proteinExistence type="predicted"/>
<gene>
    <name evidence="1" type="ORF">ABHN08_07735</name>
</gene>
<evidence type="ECO:0000313" key="1">
    <source>
        <dbReference type="EMBL" id="XBL97838.1"/>
    </source>
</evidence>
<organism evidence="1">
    <name type="scientific">Pseudomonas iranensis</name>
    <dbReference type="NCBI Taxonomy" id="2745503"/>
    <lineage>
        <taxon>Bacteria</taxon>
        <taxon>Pseudomonadati</taxon>
        <taxon>Pseudomonadota</taxon>
        <taxon>Gammaproteobacteria</taxon>
        <taxon>Pseudomonadales</taxon>
        <taxon>Pseudomonadaceae</taxon>
        <taxon>Pseudomonas</taxon>
    </lineage>
</organism>